<feature type="compositionally biased region" description="Acidic residues" evidence="1">
    <location>
        <begin position="111"/>
        <end position="152"/>
    </location>
</feature>
<evidence type="ECO:0000313" key="2">
    <source>
        <dbReference type="EMBL" id="RIX30516.1"/>
    </source>
</evidence>
<feature type="compositionally biased region" description="Basic and acidic residues" evidence="1">
    <location>
        <begin position="100"/>
        <end position="110"/>
    </location>
</feature>
<evidence type="ECO:0000313" key="3">
    <source>
        <dbReference type="Proteomes" id="UP000265742"/>
    </source>
</evidence>
<dbReference type="OrthoDB" id="3210158at2"/>
<feature type="region of interest" description="Disordered" evidence="1">
    <location>
        <begin position="100"/>
        <end position="194"/>
    </location>
</feature>
<reference evidence="3" key="1">
    <citation type="submission" date="2018-09" db="EMBL/GenBank/DDBJ databases">
        <authorList>
            <person name="Kim I."/>
        </authorList>
    </citation>
    <scope>NUCLEOTIDE SEQUENCE [LARGE SCALE GENOMIC DNA]</scope>
    <source>
        <strain evidence="3">DD4a</strain>
    </source>
</reference>
<dbReference type="Pfam" id="PF11228">
    <property type="entry name" value="DUF3027"/>
    <property type="match status" value="1"/>
</dbReference>
<proteinExistence type="predicted"/>
<dbReference type="InterPro" id="IPR021391">
    <property type="entry name" value="DUF3027"/>
</dbReference>
<protein>
    <submittedName>
        <fullName evidence="2">DUF3027 domain-containing protein</fullName>
    </submittedName>
</protein>
<feature type="compositionally biased region" description="Basic and acidic residues" evidence="1">
    <location>
        <begin position="183"/>
        <end position="194"/>
    </location>
</feature>
<evidence type="ECO:0000256" key="1">
    <source>
        <dbReference type="SAM" id="MobiDB-lite"/>
    </source>
</evidence>
<comment type="caution">
    <text evidence="2">The sequence shown here is derived from an EMBL/GenBank/DDBJ whole genome shotgun (WGS) entry which is preliminary data.</text>
</comment>
<dbReference type="EMBL" id="QXTG01000001">
    <property type="protein sequence ID" value="RIX30516.1"/>
    <property type="molecule type" value="Genomic_DNA"/>
</dbReference>
<dbReference type="Proteomes" id="UP000265742">
    <property type="component" value="Unassembled WGS sequence"/>
</dbReference>
<gene>
    <name evidence="2" type="ORF">D1781_03575</name>
</gene>
<name>A0A3A1UB13_9MICO</name>
<feature type="compositionally biased region" description="Acidic residues" evidence="1">
    <location>
        <begin position="159"/>
        <end position="182"/>
    </location>
</feature>
<organism evidence="2 3">
    <name type="scientific">Amnibacterium setariae</name>
    <dbReference type="NCBI Taxonomy" id="2306585"/>
    <lineage>
        <taxon>Bacteria</taxon>
        <taxon>Bacillati</taxon>
        <taxon>Actinomycetota</taxon>
        <taxon>Actinomycetes</taxon>
        <taxon>Micrococcales</taxon>
        <taxon>Microbacteriaceae</taxon>
        <taxon>Amnibacterium</taxon>
    </lineage>
</organism>
<dbReference type="AlphaFoldDB" id="A0A3A1UB13"/>
<keyword evidence="3" id="KW-1185">Reference proteome</keyword>
<accession>A0A3A1UB13</accession>
<sequence>MIVPITDEERAALARAALGEVVDPAEVGDLIGAERPEPGVVDLRFACTLAAYTGWSWVVSTSDLEGVEPTVLEVELLPGDGALLAPPWVPWAERLAEWRRQHPDERHPGEVADDETAEDDQDDEDREDDDAELDEEDLADDDGLDELDDAELEGALSPEEAEQDTGDVDDEDPEPDEADDDDRAPRPAEEDRSL</sequence>